<keyword evidence="1" id="KW-0614">Plasmid</keyword>
<geneLocation type="plasmid" evidence="1 2">
    <name>lp54</name>
</geneLocation>
<sequence>MPKDTISVSLMQNRLVANKINYYNPLLIYKSNTLASKHLALSVTNFEELLKKLEIRKGKETDSSNKKIAEEQLSAL</sequence>
<accession>A0A7I6GVA6</accession>
<protein>
    <submittedName>
        <fullName evidence="1">Uncharacterized protein</fullName>
    </submittedName>
</protein>
<dbReference type="EMBL" id="CP000015">
    <property type="protein sequence ID" value="AAT93802.1"/>
    <property type="molecule type" value="Genomic_DNA"/>
</dbReference>
<gene>
    <name evidence="1" type="ordered locus">BGA43</name>
</gene>
<dbReference type="AlphaFoldDB" id="A0A7I6GVA6"/>
<dbReference type="InterPro" id="IPR008505">
    <property type="entry name" value="DUF787"/>
</dbReference>
<organism evidence="1 2">
    <name type="scientific">Borrelia garinii subsp. bavariensis (strain ATCC BAA-2496 / DSM 23469 / PBi)</name>
    <name type="common">Borreliella bavariensis</name>
    <dbReference type="NCBI Taxonomy" id="290434"/>
    <lineage>
        <taxon>Bacteria</taxon>
        <taxon>Pseudomonadati</taxon>
        <taxon>Spirochaetota</taxon>
        <taxon>Spirochaetia</taxon>
        <taxon>Spirochaetales</taxon>
        <taxon>Borreliaceae</taxon>
        <taxon>Borreliella</taxon>
    </lineage>
</organism>
<evidence type="ECO:0000313" key="1">
    <source>
        <dbReference type="EMBL" id="AAT93802.1"/>
    </source>
</evidence>
<proteinExistence type="predicted"/>
<name>A0A7I6GVA6_BORGP</name>
<reference evidence="1 2" key="1">
    <citation type="journal article" date="2004" name="Nucleic Acids Res.">
        <title>Comparative analysis of the Borrelia garinii genome.</title>
        <authorList>
            <person name="Glockner G."/>
            <person name="Lehmann R."/>
            <person name="Romualdi A."/>
            <person name="Pradella S."/>
            <person name="Schulte-Spechtel U."/>
            <person name="Schilhabel M."/>
            <person name="Wilske B."/>
            <person name="Suhnel J."/>
            <person name="Platzer M."/>
        </authorList>
    </citation>
    <scope>NUCLEOTIDE SEQUENCE [LARGE SCALE GENOMIC DNA]</scope>
    <source>
        <strain evidence="2">ATCC BAA-2496 / DSM 23469 / PBi</strain>
        <plasmid evidence="2">lp54</plasmid>
    </source>
</reference>
<dbReference type="Pfam" id="PF05619">
    <property type="entry name" value="DUF787"/>
    <property type="match status" value="1"/>
</dbReference>
<dbReference type="KEGG" id="bga:BGA43"/>
<dbReference type="Proteomes" id="UP000002276">
    <property type="component" value="Plasmid lp54"/>
</dbReference>
<evidence type="ECO:0000313" key="2">
    <source>
        <dbReference type="Proteomes" id="UP000002276"/>
    </source>
</evidence>